<evidence type="ECO:0000313" key="1">
    <source>
        <dbReference type="EMBL" id="KAG5164723.1"/>
    </source>
</evidence>
<sequence length="163" mass="18335">MSTIVRNVFSGLVSFGNGVKYLFASGCEVVEWLCTYGGPVFGAVARYINKHSDALVVLRNRNGGNLITDVEAQHPSATDADFEEFIRVRQEIKNLKKLLDNRSARTRPGTSEAHEIQLDRFKLERKNVLNDIAIEAQIRATYPARTLYLAMCETYDVPPVRTN</sequence>
<organism evidence="1">
    <name type="scientific">Psilocybe cubensis</name>
    <name type="common">Psychedelic mushroom</name>
    <name type="synonym">Stropharia cubensis</name>
    <dbReference type="NCBI Taxonomy" id="181762"/>
    <lineage>
        <taxon>Eukaryota</taxon>
        <taxon>Fungi</taxon>
        <taxon>Dikarya</taxon>
        <taxon>Basidiomycota</taxon>
        <taxon>Agaricomycotina</taxon>
        <taxon>Agaricomycetes</taxon>
        <taxon>Agaricomycetidae</taxon>
        <taxon>Agaricales</taxon>
        <taxon>Agaricineae</taxon>
        <taxon>Strophariaceae</taxon>
        <taxon>Psilocybe</taxon>
    </lineage>
</organism>
<name>A0A8H7XQ18_PSICU</name>
<reference evidence="1" key="1">
    <citation type="submission" date="2021-02" db="EMBL/GenBank/DDBJ databases">
        <title>Psilocybe cubensis genome.</title>
        <authorList>
            <person name="Mckernan K.J."/>
            <person name="Crawford S."/>
            <person name="Trippe A."/>
            <person name="Kane L.T."/>
            <person name="Mclaughlin S."/>
        </authorList>
    </citation>
    <scope>NUCLEOTIDE SEQUENCE [LARGE SCALE GENOMIC DNA]</scope>
    <source>
        <strain evidence="1">MGC-MH-2018</strain>
    </source>
</reference>
<dbReference type="EMBL" id="JAFIQS010000011">
    <property type="protein sequence ID" value="KAG5164723.1"/>
    <property type="molecule type" value="Genomic_DNA"/>
</dbReference>
<accession>A0A8H7XQ18</accession>
<dbReference type="AlphaFoldDB" id="A0A8H7XQ18"/>
<gene>
    <name evidence="1" type="ORF">JR316_010364</name>
</gene>
<comment type="caution">
    <text evidence="1">The sequence shown here is derived from an EMBL/GenBank/DDBJ whole genome shotgun (WGS) entry which is preliminary data.</text>
</comment>
<protein>
    <submittedName>
        <fullName evidence="1">Uncharacterized protein</fullName>
    </submittedName>
</protein>
<proteinExistence type="predicted"/>